<gene>
    <name evidence="4" type="ORF">BXY41_108254</name>
</gene>
<dbReference type="InterPro" id="IPR000771">
    <property type="entry name" value="FBA_II"/>
</dbReference>
<dbReference type="PANTHER" id="PTHR30304:SF0">
    <property type="entry name" value="D-TAGATOSE-1,6-BISPHOSPHATE ALDOLASE SUBUNIT GATY-RELATED"/>
    <property type="match status" value="1"/>
</dbReference>
<keyword evidence="5" id="KW-1185">Reference proteome</keyword>
<feature type="binding site" evidence="3">
    <location>
        <position position="104"/>
    </location>
    <ligand>
        <name>Zn(2+)</name>
        <dbReference type="ChEBI" id="CHEBI:29105"/>
        <label>2</label>
    </ligand>
</feature>
<dbReference type="Gene3D" id="3.20.20.70">
    <property type="entry name" value="Aldolase class I"/>
    <property type="match status" value="1"/>
</dbReference>
<evidence type="ECO:0000256" key="1">
    <source>
        <dbReference type="PIRSR" id="PIRSR001359-1"/>
    </source>
</evidence>
<name>A0A2S6HQY6_9FIRM</name>
<comment type="cofactor">
    <cofactor evidence="3">
        <name>Zn(2+)</name>
        <dbReference type="ChEBI" id="CHEBI:29105"/>
    </cofactor>
    <text evidence="3">Binds 2 Zn(2+) ions per subunit. One is catalytic and the other provides a structural contribution.</text>
</comment>
<feature type="binding site" evidence="2">
    <location>
        <position position="179"/>
    </location>
    <ligand>
        <name>dihydroxyacetone phosphate</name>
        <dbReference type="ChEBI" id="CHEBI:57642"/>
    </ligand>
</feature>
<keyword evidence="3" id="KW-0862">Zinc</keyword>
<dbReference type="NCBIfam" id="TIGR00167">
    <property type="entry name" value="cbbA"/>
    <property type="match status" value="1"/>
</dbReference>
<evidence type="ECO:0000313" key="4">
    <source>
        <dbReference type="EMBL" id="PPK80029.1"/>
    </source>
</evidence>
<comment type="caution">
    <text evidence="4">The sequence shown here is derived from an EMBL/GenBank/DDBJ whole genome shotgun (WGS) entry which is preliminary data.</text>
</comment>
<feature type="active site" description="Proton donor" evidence="1">
    <location>
        <position position="82"/>
    </location>
</feature>
<dbReference type="OrthoDB" id="9803995at2"/>
<feature type="binding site" evidence="3">
    <location>
        <position position="178"/>
    </location>
    <ligand>
        <name>Zn(2+)</name>
        <dbReference type="ChEBI" id="CHEBI:29105"/>
        <label>1</label>
        <note>catalytic</note>
    </ligand>
</feature>
<dbReference type="Proteomes" id="UP000237749">
    <property type="component" value="Unassembled WGS sequence"/>
</dbReference>
<dbReference type="InterPro" id="IPR013785">
    <property type="entry name" value="Aldolase_TIM"/>
</dbReference>
<evidence type="ECO:0000313" key="5">
    <source>
        <dbReference type="Proteomes" id="UP000237749"/>
    </source>
</evidence>
<dbReference type="PIRSF" id="PIRSF001359">
    <property type="entry name" value="F_bP_aldolase_II"/>
    <property type="match status" value="1"/>
</dbReference>
<sequence>MLTSMKTILDHAHKHHYAVMAMNSINMEMVRGAITAAQEAYSPMIIQFGCGQMKNHAHAEEMLPMIRELAERVSVPIALNLDHATDYQIIADCINRGFTNIMFDGSSLSYEDNIERTAVVVAMAHAVGCSVEGELGHVGMAVDSDDTNLDLYTNPHQAQDFVNRTGVDALAVAVGTAHGDYPKGKIPKLDFDRLKLLKETVDVPLVLHGGSGSGEENLKKAIECGINKVNVATDAFSAGKKAMMAALEREPDMDYMHMCMEAEKGIKEFVMHYMEILGSANRYKFLDAIATGNE</sequence>
<dbReference type="CDD" id="cd00947">
    <property type="entry name" value="TBP_aldolase_IIB"/>
    <property type="match status" value="1"/>
</dbReference>
<dbReference type="PANTHER" id="PTHR30304">
    <property type="entry name" value="D-TAGATOSE-1,6-BISPHOSPHATE ALDOLASE"/>
    <property type="match status" value="1"/>
</dbReference>
<feature type="binding site" evidence="3">
    <location>
        <position position="208"/>
    </location>
    <ligand>
        <name>Zn(2+)</name>
        <dbReference type="ChEBI" id="CHEBI:29105"/>
        <label>1</label>
        <note>catalytic</note>
    </ligand>
</feature>
<reference evidence="4 5" key="1">
    <citation type="submission" date="2018-02" db="EMBL/GenBank/DDBJ databases">
        <title>Genomic Encyclopedia of Archaeal and Bacterial Type Strains, Phase II (KMG-II): from individual species to whole genera.</title>
        <authorList>
            <person name="Goeker M."/>
        </authorList>
    </citation>
    <scope>NUCLEOTIDE SEQUENCE [LARGE SCALE GENOMIC DNA]</scope>
    <source>
        <strain evidence="4 5">DSM 3808</strain>
    </source>
</reference>
<proteinExistence type="predicted"/>
<keyword evidence="3" id="KW-0479">Metal-binding</keyword>
<dbReference type="AlphaFoldDB" id="A0A2S6HQY6"/>
<evidence type="ECO:0000256" key="2">
    <source>
        <dbReference type="PIRSR" id="PIRSR001359-2"/>
    </source>
</evidence>
<dbReference type="Pfam" id="PF01116">
    <property type="entry name" value="F_bP_aldolase"/>
    <property type="match status" value="1"/>
</dbReference>
<evidence type="ECO:0000256" key="3">
    <source>
        <dbReference type="PIRSR" id="PIRSR001359-3"/>
    </source>
</evidence>
<dbReference type="EMBL" id="PTJA01000008">
    <property type="protein sequence ID" value="PPK80029.1"/>
    <property type="molecule type" value="Genomic_DNA"/>
</dbReference>
<feature type="binding site" evidence="3">
    <location>
        <position position="83"/>
    </location>
    <ligand>
        <name>Zn(2+)</name>
        <dbReference type="ChEBI" id="CHEBI:29105"/>
        <label>1</label>
        <note>catalytic</note>
    </ligand>
</feature>
<feature type="binding site" evidence="2">
    <location>
        <begin position="230"/>
        <end position="233"/>
    </location>
    <ligand>
        <name>dihydroxyacetone phosphate</name>
        <dbReference type="ChEBI" id="CHEBI:57642"/>
    </ligand>
</feature>
<organism evidence="4 5">
    <name type="scientific">Lacrimispora xylanisolvens</name>
    <dbReference type="NCBI Taxonomy" id="384636"/>
    <lineage>
        <taxon>Bacteria</taxon>
        <taxon>Bacillati</taxon>
        <taxon>Bacillota</taxon>
        <taxon>Clostridia</taxon>
        <taxon>Lachnospirales</taxon>
        <taxon>Lachnospiraceae</taxon>
        <taxon>Lacrimispora</taxon>
    </lineage>
</organism>
<accession>A0A2S6HQY6</accession>
<feature type="binding site" evidence="2">
    <location>
        <begin position="209"/>
        <end position="211"/>
    </location>
    <ligand>
        <name>dihydroxyacetone phosphate</name>
        <dbReference type="ChEBI" id="CHEBI:57642"/>
    </ligand>
</feature>
<dbReference type="InterPro" id="IPR050246">
    <property type="entry name" value="Class_II_FBP_aldolase"/>
</dbReference>
<dbReference type="GO" id="GO:0008270">
    <property type="term" value="F:zinc ion binding"/>
    <property type="evidence" value="ECO:0007669"/>
    <property type="project" value="InterPro"/>
</dbReference>
<feature type="binding site" evidence="3">
    <location>
        <position position="134"/>
    </location>
    <ligand>
        <name>Zn(2+)</name>
        <dbReference type="ChEBI" id="CHEBI:29105"/>
        <label>2</label>
    </ligand>
</feature>
<dbReference type="SUPFAM" id="SSF51569">
    <property type="entry name" value="Aldolase"/>
    <property type="match status" value="1"/>
</dbReference>
<dbReference type="GO" id="GO:0005975">
    <property type="term" value="P:carbohydrate metabolic process"/>
    <property type="evidence" value="ECO:0007669"/>
    <property type="project" value="InterPro"/>
</dbReference>
<dbReference type="GO" id="GO:0016832">
    <property type="term" value="F:aldehyde-lyase activity"/>
    <property type="evidence" value="ECO:0007669"/>
    <property type="project" value="InterPro"/>
</dbReference>
<dbReference type="RefSeq" id="WP_104437913.1">
    <property type="nucleotide sequence ID" value="NZ_PTJA01000008.1"/>
</dbReference>
<protein>
    <submittedName>
        <fullName evidence="4">Fructose-bisphosphate aldolase class II</fullName>
    </submittedName>
</protein>